<accession>A0A4Z1FEN5</accession>
<reference evidence="2 3" key="1">
    <citation type="submission" date="2017-12" db="EMBL/GenBank/DDBJ databases">
        <title>Comparative genomics of Botrytis spp.</title>
        <authorList>
            <person name="Valero-Jimenez C.A."/>
            <person name="Tapia P."/>
            <person name="Veloso J."/>
            <person name="Silva-Moreno E."/>
            <person name="Staats M."/>
            <person name="Valdes J.H."/>
            <person name="Van Kan J.A.L."/>
        </authorList>
    </citation>
    <scope>NUCLEOTIDE SEQUENCE [LARGE SCALE GENOMIC DNA]</scope>
    <source>
        <strain evidence="2 3">Bt9001</strain>
    </source>
</reference>
<dbReference type="EMBL" id="PQXH01000001">
    <property type="protein sequence ID" value="TGO20027.1"/>
    <property type="molecule type" value="Genomic_DNA"/>
</dbReference>
<protein>
    <submittedName>
        <fullName evidence="2">Uncharacterized protein</fullName>
    </submittedName>
</protein>
<feature type="region of interest" description="Disordered" evidence="1">
    <location>
        <begin position="37"/>
        <end position="87"/>
    </location>
</feature>
<keyword evidence="3" id="KW-1185">Reference proteome</keyword>
<feature type="compositionally biased region" description="Polar residues" evidence="1">
    <location>
        <begin position="74"/>
        <end position="87"/>
    </location>
</feature>
<dbReference type="OrthoDB" id="10328067at2759"/>
<gene>
    <name evidence="2" type="ORF">BTUL_0001g00340</name>
</gene>
<name>A0A4Z1FEN5_9HELO</name>
<comment type="caution">
    <text evidence="2">The sequence shown here is derived from an EMBL/GenBank/DDBJ whole genome shotgun (WGS) entry which is preliminary data.</text>
</comment>
<evidence type="ECO:0000313" key="3">
    <source>
        <dbReference type="Proteomes" id="UP000297777"/>
    </source>
</evidence>
<dbReference type="Proteomes" id="UP000297777">
    <property type="component" value="Unassembled WGS sequence"/>
</dbReference>
<evidence type="ECO:0000256" key="1">
    <source>
        <dbReference type="SAM" id="MobiDB-lite"/>
    </source>
</evidence>
<feature type="compositionally biased region" description="Basic and acidic residues" evidence="1">
    <location>
        <begin position="54"/>
        <end position="68"/>
    </location>
</feature>
<sequence>MAIEDGAATNTVVMLPLQYAKSALGLLAVAALEASSKDPSWFNDGNNNYSRRSLRSETNDLRHEESINFRRRNLQSSTGTTCRSGTI</sequence>
<organism evidence="2 3">
    <name type="scientific">Botrytis tulipae</name>
    <dbReference type="NCBI Taxonomy" id="87230"/>
    <lineage>
        <taxon>Eukaryota</taxon>
        <taxon>Fungi</taxon>
        <taxon>Dikarya</taxon>
        <taxon>Ascomycota</taxon>
        <taxon>Pezizomycotina</taxon>
        <taxon>Leotiomycetes</taxon>
        <taxon>Helotiales</taxon>
        <taxon>Sclerotiniaceae</taxon>
        <taxon>Botrytis</taxon>
    </lineage>
</organism>
<proteinExistence type="predicted"/>
<evidence type="ECO:0000313" key="2">
    <source>
        <dbReference type="EMBL" id="TGO20027.1"/>
    </source>
</evidence>
<dbReference type="AlphaFoldDB" id="A0A4Z1FEN5"/>